<dbReference type="InterPro" id="IPR038740">
    <property type="entry name" value="BioF2-like_GNAT_dom"/>
</dbReference>
<accession>A0A8G2CJ11</accession>
<evidence type="ECO:0000313" key="2">
    <source>
        <dbReference type="EMBL" id="SIQ40418.1"/>
    </source>
</evidence>
<organism evidence="2 3">
    <name type="scientific">Acidiphilium rubrum</name>
    <dbReference type="NCBI Taxonomy" id="526"/>
    <lineage>
        <taxon>Bacteria</taxon>
        <taxon>Pseudomonadati</taxon>
        <taxon>Pseudomonadota</taxon>
        <taxon>Alphaproteobacteria</taxon>
        <taxon>Acetobacterales</taxon>
        <taxon>Acidocellaceae</taxon>
        <taxon>Acidiphilium</taxon>
    </lineage>
</organism>
<evidence type="ECO:0000313" key="3">
    <source>
        <dbReference type="Proteomes" id="UP000186308"/>
    </source>
</evidence>
<dbReference type="Proteomes" id="UP000186308">
    <property type="component" value="Unassembled WGS sequence"/>
</dbReference>
<name>A0A8G2CJ11_ACIRU</name>
<evidence type="ECO:0000259" key="1">
    <source>
        <dbReference type="Pfam" id="PF13480"/>
    </source>
</evidence>
<feature type="domain" description="BioF2-like acetyltransferase" evidence="1">
    <location>
        <begin position="186"/>
        <end position="333"/>
    </location>
</feature>
<comment type="caution">
    <text evidence="2">The sequence shown here is derived from an EMBL/GenBank/DDBJ whole genome shotgun (WGS) entry which is preliminary data.</text>
</comment>
<dbReference type="AlphaFoldDB" id="A0A8G2CJ11"/>
<sequence>MAGSNKRWAAGRGLVAALRPAGDAQQLGDLWRRVEAEADGSVFQSWLWLGCRFDERFRRALVLTIEAEERIVAIGLLGYGGRRFGLSQFWLAETGVADEDSVFIEHNGPLVVRDRPEARAAWFEAALRPRAGLGWILRLSGLGPEDAAAARLAGVTDGGMLRAAPWRDLARLRAAGADCLDVISANTRQQINRAWRRYEASGPISVARAATVVEAEAWLAALADLHRQTWETRGKAGAFAGAGFGRFHAALVARGVACGAVDVLRVAAGDRVIGYLYNFVWRGRVSSYQSGFAYDPAQPHEKPGLVCHVAAMRHYQALGLDGYDFLAGDDRYKTSLADGSVAMRWMRAAPRRSVAAAILATRARIARWRG</sequence>
<proteinExistence type="predicted"/>
<dbReference type="Gene3D" id="3.40.630.30">
    <property type="match status" value="1"/>
</dbReference>
<dbReference type="Pfam" id="PF13480">
    <property type="entry name" value="Acetyltransf_6"/>
    <property type="match status" value="1"/>
</dbReference>
<dbReference type="InterPro" id="IPR016181">
    <property type="entry name" value="Acyl_CoA_acyltransferase"/>
</dbReference>
<keyword evidence="3" id="KW-1185">Reference proteome</keyword>
<protein>
    <submittedName>
        <fullName evidence="2">Acetyltransferase involved in cellulose biosynthesis, CelD/BcsL family</fullName>
    </submittedName>
</protein>
<dbReference type="EMBL" id="FTNE01000004">
    <property type="protein sequence ID" value="SIQ40418.1"/>
    <property type="molecule type" value="Genomic_DNA"/>
</dbReference>
<dbReference type="SUPFAM" id="SSF55729">
    <property type="entry name" value="Acyl-CoA N-acyltransferases (Nat)"/>
    <property type="match status" value="1"/>
</dbReference>
<keyword evidence="2" id="KW-0808">Transferase</keyword>
<reference evidence="2 3" key="1">
    <citation type="submission" date="2017-01" db="EMBL/GenBank/DDBJ databases">
        <authorList>
            <person name="Varghese N."/>
            <person name="Submissions S."/>
        </authorList>
    </citation>
    <scope>NUCLEOTIDE SEQUENCE [LARGE SCALE GENOMIC DNA]</scope>
    <source>
        <strain evidence="2 3">ATCC 35905</strain>
    </source>
</reference>
<gene>
    <name evidence="2" type="ORF">SAMN05421828_104128</name>
</gene>
<dbReference type="GO" id="GO:0016740">
    <property type="term" value="F:transferase activity"/>
    <property type="evidence" value="ECO:0007669"/>
    <property type="project" value="UniProtKB-KW"/>
</dbReference>